<feature type="transmembrane region" description="Helical" evidence="1">
    <location>
        <begin position="12"/>
        <end position="34"/>
    </location>
</feature>
<dbReference type="Proteomes" id="UP001500596">
    <property type="component" value="Unassembled WGS sequence"/>
</dbReference>
<organism evidence="2 3">
    <name type="scientific">Microbacterium lacus</name>
    <dbReference type="NCBI Taxonomy" id="415217"/>
    <lineage>
        <taxon>Bacteria</taxon>
        <taxon>Bacillati</taxon>
        <taxon>Actinomycetota</taxon>
        <taxon>Actinomycetes</taxon>
        <taxon>Micrococcales</taxon>
        <taxon>Microbacteriaceae</taxon>
        <taxon>Microbacterium</taxon>
    </lineage>
</organism>
<keyword evidence="3" id="KW-1185">Reference proteome</keyword>
<protein>
    <recommendedName>
        <fullName evidence="4">Alkaline shock response membrane anchor protein AmaP</fullName>
    </recommendedName>
</protein>
<keyword evidence="1" id="KW-0812">Transmembrane</keyword>
<evidence type="ECO:0000256" key="1">
    <source>
        <dbReference type="SAM" id="Phobius"/>
    </source>
</evidence>
<proteinExistence type="predicted"/>
<comment type="caution">
    <text evidence="2">The sequence shown here is derived from an EMBL/GenBank/DDBJ whole genome shotgun (WGS) entry which is preliminary data.</text>
</comment>
<evidence type="ECO:0000313" key="2">
    <source>
        <dbReference type="EMBL" id="GAA1683779.1"/>
    </source>
</evidence>
<keyword evidence="1" id="KW-1133">Transmembrane helix</keyword>
<sequence>MNDTNRAVNRTVLLIVGLLLTALGAAAILAVTWAPARDIWTGAGENSESWLEQAAKVTQIGGTTLTWLALGGLAVIVVLVVLLIVTIVRTASGGRSKTVLRSSGAENPIGRVTVTEAFASDALKNSLAGRDEILSTAVTANDIKRQPVMHVSVTPRQNTSPRELTGHIDSLLTGLARLTGQDPPTYISIHTGLRAKLAHDKQRLS</sequence>
<dbReference type="RefSeq" id="WP_344055642.1">
    <property type="nucleotide sequence ID" value="NZ_BAAAPK010000001.1"/>
</dbReference>
<keyword evidence="1" id="KW-0472">Membrane</keyword>
<gene>
    <name evidence="2" type="ORF">GCM10009807_29500</name>
</gene>
<accession>A0ABN2H8Q3</accession>
<reference evidence="2 3" key="1">
    <citation type="journal article" date="2019" name="Int. J. Syst. Evol. Microbiol.">
        <title>The Global Catalogue of Microorganisms (GCM) 10K type strain sequencing project: providing services to taxonomists for standard genome sequencing and annotation.</title>
        <authorList>
            <consortium name="The Broad Institute Genomics Platform"/>
            <consortium name="The Broad Institute Genome Sequencing Center for Infectious Disease"/>
            <person name="Wu L."/>
            <person name="Ma J."/>
        </authorList>
    </citation>
    <scope>NUCLEOTIDE SEQUENCE [LARGE SCALE GENOMIC DNA]</scope>
    <source>
        <strain evidence="2 3">JCM 15575</strain>
    </source>
</reference>
<dbReference type="EMBL" id="BAAAPK010000001">
    <property type="protein sequence ID" value="GAA1683779.1"/>
    <property type="molecule type" value="Genomic_DNA"/>
</dbReference>
<evidence type="ECO:0000313" key="3">
    <source>
        <dbReference type="Proteomes" id="UP001500596"/>
    </source>
</evidence>
<name>A0ABN2H8Q3_9MICO</name>
<feature type="transmembrane region" description="Helical" evidence="1">
    <location>
        <begin position="67"/>
        <end position="88"/>
    </location>
</feature>
<evidence type="ECO:0008006" key="4">
    <source>
        <dbReference type="Google" id="ProtNLM"/>
    </source>
</evidence>